<evidence type="ECO:0000259" key="2">
    <source>
        <dbReference type="PROSITE" id="PS50222"/>
    </source>
</evidence>
<dbReference type="InterPro" id="IPR049760">
    <property type="entry name" value="DD_EFCAB10"/>
</dbReference>
<evidence type="ECO:0000313" key="5">
    <source>
        <dbReference type="Proteomes" id="UP000710432"/>
    </source>
</evidence>
<dbReference type="InterPro" id="IPR002048">
    <property type="entry name" value="EF_hand_dom"/>
</dbReference>
<accession>A0A8J6KJ18</accession>
<protein>
    <submittedName>
        <fullName evidence="4">Ataxin-7-like protein 1</fullName>
    </submittedName>
</protein>
<dbReference type="Gene3D" id="6.10.140.670">
    <property type="match status" value="1"/>
</dbReference>
<feature type="compositionally biased region" description="Low complexity" evidence="1">
    <location>
        <begin position="511"/>
        <end position="525"/>
    </location>
</feature>
<dbReference type="InterPro" id="IPR056587">
    <property type="entry name" value="EF_EFCAB10_C"/>
</dbReference>
<feature type="region of interest" description="Disordered" evidence="1">
    <location>
        <begin position="691"/>
        <end position="713"/>
    </location>
</feature>
<feature type="region of interest" description="Disordered" evidence="1">
    <location>
        <begin position="463"/>
        <end position="556"/>
    </location>
</feature>
<dbReference type="PANTHER" id="PTHR15117:SF9">
    <property type="entry name" value="ATAXIN-7-LIKE PROTEIN 1"/>
    <property type="match status" value="1"/>
</dbReference>
<dbReference type="InterPro" id="IPR013243">
    <property type="entry name" value="SCA7_dom"/>
</dbReference>
<feature type="region of interest" description="Disordered" evidence="1">
    <location>
        <begin position="847"/>
        <end position="911"/>
    </location>
</feature>
<feature type="compositionally biased region" description="Basic residues" evidence="1">
    <location>
        <begin position="858"/>
        <end position="868"/>
    </location>
</feature>
<gene>
    <name evidence="4" type="ORF">LTLLF_198690</name>
</gene>
<evidence type="ECO:0000259" key="3">
    <source>
        <dbReference type="PROSITE" id="PS51505"/>
    </source>
</evidence>
<dbReference type="Proteomes" id="UP000710432">
    <property type="component" value="Unassembled WGS sequence"/>
</dbReference>
<name>A0A8J6KJ18_MICOH</name>
<feature type="domain" description="EF-hand" evidence="2">
    <location>
        <begin position="1159"/>
        <end position="1194"/>
    </location>
</feature>
<evidence type="ECO:0000256" key="1">
    <source>
        <dbReference type="SAM" id="MobiDB-lite"/>
    </source>
</evidence>
<evidence type="ECO:0000313" key="4">
    <source>
        <dbReference type="EMBL" id="KAH0500901.1"/>
    </source>
</evidence>
<dbReference type="Pfam" id="PF08313">
    <property type="entry name" value="SCA7"/>
    <property type="match status" value="1"/>
</dbReference>
<dbReference type="GO" id="GO:0005509">
    <property type="term" value="F:calcium ion binding"/>
    <property type="evidence" value="ECO:0007669"/>
    <property type="project" value="InterPro"/>
</dbReference>
<dbReference type="PANTHER" id="PTHR15117">
    <property type="entry name" value="ATAXIN 7 RELATED"/>
    <property type="match status" value="1"/>
</dbReference>
<reference evidence="4" key="1">
    <citation type="submission" date="2020-03" db="EMBL/GenBank/DDBJ databases">
        <title>Studies in the Genomics of Life Span.</title>
        <authorList>
            <person name="Glass D."/>
        </authorList>
    </citation>
    <scope>NUCLEOTIDE SEQUENCE</scope>
    <source>
        <strain evidence="4">LTLLF</strain>
        <tissue evidence="4">Muscle</tissue>
    </source>
</reference>
<dbReference type="InterPro" id="IPR052237">
    <property type="entry name" value="Ataxin-7-like_regulator"/>
</dbReference>
<dbReference type="Pfam" id="PF24548">
    <property type="entry name" value="EF_EFCAB10_C"/>
    <property type="match status" value="1"/>
</dbReference>
<feature type="compositionally biased region" description="Low complexity" evidence="1">
    <location>
        <begin position="889"/>
        <end position="907"/>
    </location>
</feature>
<organism evidence="4 5">
    <name type="scientific">Microtus ochrogaster</name>
    <name type="common">Prairie vole</name>
    <dbReference type="NCBI Taxonomy" id="79684"/>
    <lineage>
        <taxon>Eukaryota</taxon>
        <taxon>Metazoa</taxon>
        <taxon>Chordata</taxon>
        <taxon>Craniata</taxon>
        <taxon>Vertebrata</taxon>
        <taxon>Euteleostomi</taxon>
        <taxon>Mammalia</taxon>
        <taxon>Eutheria</taxon>
        <taxon>Euarchontoglires</taxon>
        <taxon>Glires</taxon>
        <taxon>Rodentia</taxon>
        <taxon>Myomorpha</taxon>
        <taxon>Muroidea</taxon>
        <taxon>Cricetidae</taxon>
        <taxon>Arvicolinae</taxon>
        <taxon>Microtus</taxon>
    </lineage>
</organism>
<dbReference type="EMBL" id="JAATJU010027000">
    <property type="protein sequence ID" value="KAH0500901.1"/>
    <property type="molecule type" value="Genomic_DNA"/>
</dbReference>
<feature type="domain" description="SCA7" evidence="3">
    <location>
        <begin position="392"/>
        <end position="459"/>
    </location>
</feature>
<feature type="region of interest" description="Disordered" evidence="1">
    <location>
        <begin position="1005"/>
        <end position="1068"/>
    </location>
</feature>
<dbReference type="CDD" id="cd22976">
    <property type="entry name" value="DD_EFCAB10"/>
    <property type="match status" value="1"/>
</dbReference>
<comment type="caution">
    <text evidence="4">The sequence shown here is derived from an EMBL/GenBank/DDBJ whole genome shotgun (WGS) entry which is preliminary data.</text>
</comment>
<feature type="compositionally biased region" description="Basic and acidic residues" evidence="1">
    <location>
        <begin position="869"/>
        <end position="882"/>
    </location>
</feature>
<feature type="compositionally biased region" description="Low complexity" evidence="1">
    <location>
        <begin position="847"/>
        <end position="857"/>
    </location>
</feature>
<dbReference type="PROSITE" id="PS51505">
    <property type="entry name" value="SCA7"/>
    <property type="match status" value="1"/>
</dbReference>
<sequence length="1239" mass="134233">MTSERSRIPCLSAAAAEGTGKKQQEGTAMATLHRKVPSPEAFLGKPWSSWIDAAKLHCSDNVDLEEAGKEGGKSREVMRLNKEGTKILLLIECIFMGDTRRSVAMKLASMATHGLPLFVVGLVEWPWGWALMWSDEETASAITQERIMQLTGVPDRCRGGLGSQVRRKRLQPVVSKTFDMQAGAVLVWFCLERSTDMHLFGHYPAHDDFYLVVCSACNQVIKPQVFQLHCERRHSSMCRPSPSPASPASNARTSLAQAKTKACLSGHNAVSSTSKPFKTPKDNLLTSSSKQHTVFSAKGPRDKPCVPVPVVSLEKIPNLVKADGANVKMNPTTTTAATSSSAVTTPPLIKPALMSKPVPPSPEKILNGKAVLSAAIDKKHPNGAKTSNKPYRRLSEREFDPNKHCGVLDPETKKPCTRSLTCKTHSLSHRRAVPGRRKQFDLLLAEHKAKSREKEVKEHLLTSTREILPNPPPPGPVPDALQGSSGNAVAEPKVPSPPKARPLNSVLPRPSSANSISSSTSSNQSVYTPEPPLPPAGGDLASRLSSDEGEMDGAEEPEKLDCQFSAHHPRPLAVAEKEQSVVTQLRLIPRSERRHIFSVTAAHKFCSFGSRLMGRGYYVFDRRWDRFRFALNSMVEKHLNSQMWKHRSPSHRASGPSPLFRTCLTNLLSLSNIGAAWVSTLESVAPRCPLSLGAQTPGPDGPEPGGMAADGGMEDIRKKRNGQDSFFFNKHLTLHQETPTQYSLSARKIPPAADSPMPSPAAHITTPVPASVLQPFSNPSAVYLPSAPISSRLTSSYIMTSAMLSDAAFVASPDPRVLMSHTTAFPHVAATLSIMDSTFKAPSAVSPIPAVIPSPSHKPSKTKTSKSSKVKDLSARSDESPSNKKRKPQSSTSSSSSLSLQASFSSPLPGPHRKNCVLNASSSLNSYQAAPPYNSLSVHTNNGVSPLSAKLEPSGRTSLPSSPMDIVRQVGAVGGSSGPCPLSVPSLALHAGDLSLASHNAVSSLPLSFDKSDGKKRKNSSPSSKACKITKMPGMNSVHKKNPPSLLAPVPDPVNSTSSRQGRSRSARTLPGCLATAEDRNMNYAVDPELQAKEYLEKHRIMELLSQLTSFLLFDQPSQFHVRTSLNCVFADKPREYLITLLERLKIAKLTGVAFPFFMENSNIVSMFEMMDSSGRGCISFVQYKEALKNLGLCTADEVLHDDGHIITLDKFRDEVPKETGRSLVDDVTGHRRRGGRVT</sequence>
<proteinExistence type="predicted"/>
<dbReference type="PROSITE" id="PS50222">
    <property type="entry name" value="EF_HAND_2"/>
    <property type="match status" value="1"/>
</dbReference>
<dbReference type="AlphaFoldDB" id="A0A8J6KJ18"/>